<evidence type="ECO:0000259" key="1">
    <source>
        <dbReference type="SMART" id="SM01008"/>
    </source>
</evidence>
<dbReference type="InterPro" id="IPR000674">
    <property type="entry name" value="Ald_Oxase/Xan_DH_a/b"/>
</dbReference>
<evidence type="ECO:0000313" key="3">
    <source>
        <dbReference type="Proteomes" id="UP001597469"/>
    </source>
</evidence>
<protein>
    <submittedName>
        <fullName evidence="2">Molybdopterin cofactor-binding domain-containing protein</fullName>
    </submittedName>
</protein>
<gene>
    <name evidence="2" type="ORF">ACFSUS_01345</name>
</gene>
<reference evidence="3" key="1">
    <citation type="journal article" date="2019" name="Int. J. Syst. Evol. Microbiol.">
        <title>The Global Catalogue of Microorganisms (GCM) 10K type strain sequencing project: providing services to taxonomists for standard genome sequencing and annotation.</title>
        <authorList>
            <consortium name="The Broad Institute Genomics Platform"/>
            <consortium name="The Broad Institute Genome Sequencing Center for Infectious Disease"/>
            <person name="Wu L."/>
            <person name="Ma J."/>
        </authorList>
    </citation>
    <scope>NUCLEOTIDE SEQUENCE [LARGE SCALE GENOMIC DNA]</scope>
    <source>
        <strain evidence="3">KCTC 42805</strain>
    </source>
</reference>
<dbReference type="Gene3D" id="3.90.1170.50">
    <property type="entry name" value="Aldehyde oxidase/xanthine dehydrogenase, a/b hammerhead"/>
    <property type="match status" value="1"/>
</dbReference>
<organism evidence="2 3">
    <name type="scientific">Spirosoma soli</name>
    <dbReference type="NCBI Taxonomy" id="1770529"/>
    <lineage>
        <taxon>Bacteria</taxon>
        <taxon>Pseudomonadati</taxon>
        <taxon>Bacteroidota</taxon>
        <taxon>Cytophagia</taxon>
        <taxon>Cytophagales</taxon>
        <taxon>Cytophagaceae</taxon>
        <taxon>Spirosoma</taxon>
    </lineage>
</organism>
<dbReference type="SMART" id="SM01008">
    <property type="entry name" value="Ald_Xan_dh_C"/>
    <property type="match status" value="1"/>
</dbReference>
<dbReference type="Proteomes" id="UP001597469">
    <property type="component" value="Unassembled WGS sequence"/>
</dbReference>
<dbReference type="InterPro" id="IPR046867">
    <property type="entry name" value="AldOxase/xan_DH_MoCoBD2"/>
</dbReference>
<dbReference type="PROSITE" id="PS51318">
    <property type="entry name" value="TAT"/>
    <property type="match status" value="1"/>
</dbReference>
<dbReference type="Pfam" id="PF20256">
    <property type="entry name" value="MoCoBD_2"/>
    <property type="match status" value="2"/>
</dbReference>
<dbReference type="InterPro" id="IPR008274">
    <property type="entry name" value="AldOxase/xan_DH_MoCoBD1"/>
</dbReference>
<sequence length="729" mass="79868">MKNRRLETEAASLAQNGLKTGLSRRDFIRASSVAGLGLVVSLQLVSNPAKATPTEITFEPNLYLKLTNTGKIIILAKNPEIGQGVMTSLPMIIAEELDVDWQSIEVQQAPLDSGYGEQSAAGSYAIKNNYDQLRKAGAAAREILTEVAAKRWNVPLNECYTRQGYVYRKGSDQRFRYAELVDETIKKVINPDFPRLKNPADFSIIGKPIPGVENPKLVTGKAVFGIDARPKGALVAVIERCPVFEGTVKRFDATAALKVEGVLQVIDISTTQKNLTLVGVAIVATNTWAALKAKKVLQVEWDFREGETESDQTIQQKTNDLFQKVPDSHRRNDGNVEQALVASKNVCETVLEVPYLAHATLEPMNYVADVRADRAELIGPTQSPDAIRTRAAQITGLPINQITVTMTRVGGGFGRRLEIDYALEAIHLSKTIGKPVQVVWTREDDLRHDFYNPTARFSGKAGLDETGRLTAWHAKTTGMYWPDSFPAGLIPNYRVDGHWVQTKIPIGAWRGPGHNVTAFFNQSLLDELAYLAGKDPVTFQLELLGDDNKVFAQNSYGNKLVSTERMRNVINLVADKAGWFQPAPPNRYRGFAAHYTMGSYAAEIVTISRPTVDSIKIESVVAAADCGRVINSSGAAAQLEGGIIDGLSVALNSAIHIDGGSVRETNFHEYKIMRFPEAPATIEVHFVPSQEHPTGLGEIGLPPAIPALCNAIYAATSKRIRKLPVDFTR</sequence>
<evidence type="ECO:0000313" key="2">
    <source>
        <dbReference type="EMBL" id="MFD2569257.1"/>
    </source>
</evidence>
<dbReference type="InterPro" id="IPR052516">
    <property type="entry name" value="N-heterocyclic_Hydroxylase"/>
</dbReference>
<name>A0ABW5M0W6_9BACT</name>
<dbReference type="PANTHER" id="PTHR47495:SF2">
    <property type="entry name" value="ALDEHYDE DEHYDROGENASE"/>
    <property type="match status" value="1"/>
</dbReference>
<dbReference type="PANTHER" id="PTHR47495">
    <property type="entry name" value="ALDEHYDE DEHYDROGENASE"/>
    <property type="match status" value="1"/>
</dbReference>
<dbReference type="RefSeq" id="WP_381518002.1">
    <property type="nucleotide sequence ID" value="NZ_JBHULN010000001.1"/>
</dbReference>
<dbReference type="SUPFAM" id="SSF56003">
    <property type="entry name" value="Molybdenum cofactor-binding domain"/>
    <property type="match status" value="2"/>
</dbReference>
<dbReference type="InterPro" id="IPR019546">
    <property type="entry name" value="TAT_signal_bac_arc"/>
</dbReference>
<proteinExistence type="predicted"/>
<dbReference type="PIRSF" id="PIRSF036389">
    <property type="entry name" value="IOR_B"/>
    <property type="match status" value="1"/>
</dbReference>
<dbReference type="NCBIfam" id="TIGR01409">
    <property type="entry name" value="TAT_signal_seq"/>
    <property type="match status" value="1"/>
</dbReference>
<dbReference type="InterPro" id="IPR012368">
    <property type="entry name" value="OxRdtase_Mopterin-bd_su_IorB"/>
</dbReference>
<accession>A0ABW5M0W6</accession>
<comment type="caution">
    <text evidence="2">The sequence shown here is derived from an EMBL/GenBank/DDBJ whole genome shotgun (WGS) entry which is preliminary data.</text>
</comment>
<dbReference type="Pfam" id="PF02738">
    <property type="entry name" value="MoCoBD_1"/>
    <property type="match status" value="1"/>
</dbReference>
<feature type="domain" description="Aldehyde oxidase/xanthine dehydrogenase a/b hammerhead" evidence="1">
    <location>
        <begin position="219"/>
        <end position="305"/>
    </location>
</feature>
<keyword evidence="3" id="KW-1185">Reference proteome</keyword>
<dbReference type="EMBL" id="JBHULN010000001">
    <property type="protein sequence ID" value="MFD2569257.1"/>
    <property type="molecule type" value="Genomic_DNA"/>
</dbReference>
<dbReference type="Gene3D" id="3.30.365.10">
    <property type="entry name" value="Aldehyde oxidase/xanthine dehydrogenase, molybdopterin binding domain"/>
    <property type="match status" value="4"/>
</dbReference>
<dbReference type="InterPro" id="IPR006311">
    <property type="entry name" value="TAT_signal"/>
</dbReference>
<dbReference type="InterPro" id="IPR037165">
    <property type="entry name" value="AldOxase/xan_DH_Mopterin-bd_sf"/>
</dbReference>